<feature type="repeat" description="RCC1" evidence="1">
    <location>
        <begin position="405"/>
        <end position="466"/>
    </location>
</feature>
<proteinExistence type="predicted"/>
<dbReference type="Gene3D" id="2.130.10.30">
    <property type="entry name" value="Regulator of chromosome condensation 1/beta-lactamase-inhibitor protein II"/>
    <property type="match status" value="1"/>
</dbReference>
<dbReference type="PROSITE" id="PS50012">
    <property type="entry name" value="RCC1_3"/>
    <property type="match status" value="3"/>
</dbReference>
<reference evidence="3" key="1">
    <citation type="submission" date="2023-06" db="EMBL/GenBank/DDBJ databases">
        <title>Survivors Of The Sea: Transcriptome response of Skeletonema marinoi to long-term dormancy.</title>
        <authorList>
            <person name="Pinder M.I.M."/>
            <person name="Kourtchenko O."/>
            <person name="Robertson E.K."/>
            <person name="Larsson T."/>
            <person name="Maumus F."/>
            <person name="Osuna-Cruz C.M."/>
            <person name="Vancaester E."/>
            <person name="Stenow R."/>
            <person name="Vandepoele K."/>
            <person name="Ploug H."/>
            <person name="Bruchert V."/>
            <person name="Godhe A."/>
            <person name="Topel M."/>
        </authorList>
    </citation>
    <scope>NUCLEOTIDE SEQUENCE</scope>
    <source>
        <strain evidence="3">R05AC</strain>
    </source>
</reference>
<evidence type="ECO:0000256" key="1">
    <source>
        <dbReference type="PROSITE-ProRule" id="PRU00235"/>
    </source>
</evidence>
<dbReference type="InterPro" id="IPR009091">
    <property type="entry name" value="RCC1/BLIP-II"/>
</dbReference>
<dbReference type="Pfam" id="PF13540">
    <property type="entry name" value="RCC1_2"/>
    <property type="match status" value="1"/>
</dbReference>
<dbReference type="SUPFAM" id="SSF50985">
    <property type="entry name" value="RCC1/BLIP-II"/>
    <property type="match status" value="1"/>
</dbReference>
<feature type="repeat" description="RCC1" evidence="1">
    <location>
        <begin position="242"/>
        <end position="317"/>
    </location>
</feature>
<name>A0AAD8XX09_9STRA</name>
<evidence type="ECO:0000313" key="4">
    <source>
        <dbReference type="Proteomes" id="UP001224775"/>
    </source>
</evidence>
<protein>
    <submittedName>
        <fullName evidence="3">RCC1 domain-containing protein</fullName>
    </submittedName>
</protein>
<sequence length="573" mass="63963">MSFFLHHTPRRMIRRRIITTTNRRQMSAVYGYGAQWTGALSRGRDNLITDEAPELSPEEIQQLGEPQNMIQLKGLDDGMECVSACAGWGHTAMITQDRDNTRKLMVCGRPHDFQTLMRLRRLPPFIRDFCVQHSLPLEGEEIDEQSSKEPSILQRIASFLAGENEVTFHEHEYRRYSNIPEMLEIKIPSGPAVEGDRIDSEVFELHGTKNTESSSKHQPMHTHFQNTLATSAGTTAVISKTGTLYMFGLNQRGQCGSGTFSPNVWDPSPIHGLASKRYVLDHGTGIGENLFKEFKEQENPIVSVALGLQHGIALDSKGQAFCWGKGERGQLGQGRRLADDEEGQDDEPNENRTFEHALHVDNFYDPYATTSTKEDIYAPLLSPSDSKIGLISAGMNFSLAVTSSNLPYIWGKNCVPNPSFSASDFNIRSKPVEDSTYPRYVPGLPTNLQIIKVACGTHHAAMLLEDGSIWAVGVATDSPVPMWDEAVEILTPGIVDTSEIISFQAGFDRTVIVSGLESGKRQVIEIQLWSNEELRQFGAVRPSYLDWLDQEDESRKVLSVHRGWMHTVVVTES</sequence>
<organism evidence="3 4">
    <name type="scientific">Skeletonema marinoi</name>
    <dbReference type="NCBI Taxonomy" id="267567"/>
    <lineage>
        <taxon>Eukaryota</taxon>
        <taxon>Sar</taxon>
        <taxon>Stramenopiles</taxon>
        <taxon>Ochrophyta</taxon>
        <taxon>Bacillariophyta</taxon>
        <taxon>Coscinodiscophyceae</taxon>
        <taxon>Thalassiosirophycidae</taxon>
        <taxon>Thalassiosirales</taxon>
        <taxon>Skeletonemataceae</taxon>
        <taxon>Skeletonema</taxon>
        <taxon>Skeletonema marinoi-dohrnii complex</taxon>
    </lineage>
</organism>
<evidence type="ECO:0000313" key="3">
    <source>
        <dbReference type="EMBL" id="KAK1735248.1"/>
    </source>
</evidence>
<feature type="compositionally biased region" description="Acidic residues" evidence="2">
    <location>
        <begin position="339"/>
        <end position="348"/>
    </location>
</feature>
<dbReference type="GO" id="GO:0005085">
    <property type="term" value="F:guanyl-nucleotide exchange factor activity"/>
    <property type="evidence" value="ECO:0007669"/>
    <property type="project" value="TreeGrafter"/>
</dbReference>
<feature type="repeat" description="RCC1" evidence="1">
    <location>
        <begin position="318"/>
        <end position="404"/>
    </location>
</feature>
<evidence type="ECO:0000256" key="2">
    <source>
        <dbReference type="SAM" id="MobiDB-lite"/>
    </source>
</evidence>
<dbReference type="AlphaFoldDB" id="A0AAD8XX09"/>
<gene>
    <name evidence="3" type="ORF">QTG54_013862</name>
</gene>
<dbReference type="InterPro" id="IPR051553">
    <property type="entry name" value="Ran_GTPase-activating"/>
</dbReference>
<dbReference type="PANTHER" id="PTHR45982:SF1">
    <property type="entry name" value="REGULATOR OF CHROMOSOME CONDENSATION"/>
    <property type="match status" value="1"/>
</dbReference>
<comment type="caution">
    <text evidence="3">The sequence shown here is derived from an EMBL/GenBank/DDBJ whole genome shotgun (WGS) entry which is preliminary data.</text>
</comment>
<dbReference type="PRINTS" id="PR00633">
    <property type="entry name" value="RCCNDNSATION"/>
</dbReference>
<accession>A0AAD8XX09</accession>
<dbReference type="EMBL" id="JATAAI010000034">
    <property type="protein sequence ID" value="KAK1735248.1"/>
    <property type="molecule type" value="Genomic_DNA"/>
</dbReference>
<keyword evidence="4" id="KW-1185">Reference proteome</keyword>
<dbReference type="PROSITE" id="PS00626">
    <property type="entry name" value="RCC1_2"/>
    <property type="match status" value="1"/>
</dbReference>
<feature type="region of interest" description="Disordered" evidence="2">
    <location>
        <begin position="329"/>
        <end position="351"/>
    </location>
</feature>
<dbReference type="InterPro" id="IPR000408">
    <property type="entry name" value="Reg_chr_condens"/>
</dbReference>
<dbReference type="PANTHER" id="PTHR45982">
    <property type="entry name" value="REGULATOR OF CHROMOSOME CONDENSATION"/>
    <property type="match status" value="1"/>
</dbReference>
<dbReference type="GO" id="GO:0005737">
    <property type="term" value="C:cytoplasm"/>
    <property type="evidence" value="ECO:0007669"/>
    <property type="project" value="TreeGrafter"/>
</dbReference>
<dbReference type="Proteomes" id="UP001224775">
    <property type="component" value="Unassembled WGS sequence"/>
</dbReference>